<dbReference type="Pfam" id="PF07508">
    <property type="entry name" value="Recombinase"/>
    <property type="match status" value="1"/>
</dbReference>
<keyword evidence="4" id="KW-1185">Reference proteome</keyword>
<dbReference type="HOGENOM" id="CLU_010686_18_13_5"/>
<dbReference type="SUPFAM" id="SSF53041">
    <property type="entry name" value="Resolvase-like"/>
    <property type="match status" value="1"/>
</dbReference>
<feature type="compositionally biased region" description="Basic and acidic residues" evidence="1">
    <location>
        <begin position="1"/>
        <end position="16"/>
    </location>
</feature>
<reference evidence="3 4" key="1">
    <citation type="journal article" date="2014" name="PLoS ONE">
        <title>Genome Information of Methylobacterium oryzae, a Plant-Probiotic Methylotroph in the Phyllosphere.</title>
        <authorList>
            <person name="Kwak M.J."/>
            <person name="Jeong H."/>
            <person name="Madhaiyan M."/>
            <person name="Lee Y."/>
            <person name="Sa T.M."/>
            <person name="Oh T.K."/>
            <person name="Kim J.F."/>
        </authorList>
    </citation>
    <scope>NUCLEOTIDE SEQUENCE [LARGE SCALE GENOMIC DNA]</scope>
    <source>
        <strain evidence="3 4">CBMB20</strain>
    </source>
</reference>
<dbReference type="InterPro" id="IPR011109">
    <property type="entry name" value="DNA_bind_recombinase_dom"/>
</dbReference>
<evidence type="ECO:0000256" key="1">
    <source>
        <dbReference type="SAM" id="MobiDB-lite"/>
    </source>
</evidence>
<dbReference type="CDD" id="cd00338">
    <property type="entry name" value="Ser_Recombinase"/>
    <property type="match status" value="1"/>
</dbReference>
<gene>
    <name evidence="3" type="ORF">MOC_5370</name>
</gene>
<dbReference type="SMART" id="SM00857">
    <property type="entry name" value="Resolvase"/>
    <property type="match status" value="1"/>
</dbReference>
<dbReference type="PANTHER" id="PTHR30461">
    <property type="entry name" value="DNA-INVERTASE FROM LAMBDOID PROPHAGE"/>
    <property type="match status" value="1"/>
</dbReference>
<dbReference type="InterPro" id="IPR050639">
    <property type="entry name" value="SSR_resolvase"/>
</dbReference>
<sequence length="681" mass="75728">MTDNFEHNHRENERAATDPQIEQLLGSQWFAATDRKIASRATVTAIYARYSPRPDETEESIERQIEACRAYFDSIGAPQPTEARIYIDRMSSGTHPNRPAYKAMLQDLEAGGHTLMCAELPDRVTRDFAELHRVHKLYEHHGGGIHFAVQGRLQPAMLSVHGFLSMEQRRQLVLRTSAGRRMAAAEGRSVGKVAYGYRTVPGSRGILVVEPTEAEVVRRIFREYAQGASVRSIVIGLNHDGIPSAKGRAWSDAVLASRCGLLARTIYVGKVTFGATRCTRDPVTGRTTEHAVPRQDQIVNDRPELAVVDAATWAAAQQRLAQRGGVFKRSAASTPRMLVGRIFCPCGSRMHYVGLRGRYRLACSASTRAGTCARKRTIAAAVIEGDVLRLLRDEGLSGTSSPASRVPTRGRVREPYTKRRAQLERRMVEVEAQLDATMEPETYGLSAESLASLRERLESEIRGIASELETLTVQYTESDRGSRAAVDFSAVIATMLGRLPFEARDPNDRELIDTFRSAVDRIEIDLSAKDRSYRIRVSPAAWSGHTKTAGTIERLFDRPRLGFLGDPDRAAAALDAANRELFALADDDWEVVEHLFARRNWRRLEPRRLVDALLFHTWTKVPIICAPPRFGSAVTLNAAMTELVRSGTWANVISLLAEAESPVVAGIDATYFDHWKSEARK</sequence>
<accession>A0A089P2X2</accession>
<dbReference type="EMBL" id="CP003811">
    <property type="protein sequence ID" value="AIQ93125.1"/>
    <property type="molecule type" value="Genomic_DNA"/>
</dbReference>
<dbReference type="Pfam" id="PF13408">
    <property type="entry name" value="Zn_ribbon_recom"/>
    <property type="match status" value="1"/>
</dbReference>
<evidence type="ECO:0000313" key="4">
    <source>
        <dbReference type="Proteomes" id="UP000029492"/>
    </source>
</evidence>
<dbReference type="InterPro" id="IPR025827">
    <property type="entry name" value="Zn_ribbon_recom_dom"/>
</dbReference>
<dbReference type="Proteomes" id="UP000029492">
    <property type="component" value="Chromosome"/>
</dbReference>
<dbReference type="STRING" id="693986.MOC_5370"/>
<dbReference type="AlphaFoldDB" id="A0A089P2X2"/>
<dbReference type="PROSITE" id="PS51737">
    <property type="entry name" value="RECOMBINASE_DNA_BIND"/>
    <property type="match status" value="1"/>
</dbReference>
<dbReference type="PANTHER" id="PTHR30461:SF23">
    <property type="entry name" value="DNA RECOMBINASE-RELATED"/>
    <property type="match status" value="1"/>
</dbReference>
<dbReference type="InterPro" id="IPR036162">
    <property type="entry name" value="Resolvase-like_N_sf"/>
</dbReference>
<dbReference type="InterPro" id="IPR038109">
    <property type="entry name" value="DNA_bind_recomb_sf"/>
</dbReference>
<proteinExistence type="predicted"/>
<dbReference type="Pfam" id="PF00239">
    <property type="entry name" value="Resolvase"/>
    <property type="match status" value="1"/>
</dbReference>
<dbReference type="GO" id="GO:0000150">
    <property type="term" value="F:DNA strand exchange activity"/>
    <property type="evidence" value="ECO:0007669"/>
    <property type="project" value="InterPro"/>
</dbReference>
<dbReference type="InterPro" id="IPR006119">
    <property type="entry name" value="Resolv_N"/>
</dbReference>
<protein>
    <submittedName>
        <fullName evidence="3">Resolvase domain-containing protein</fullName>
    </submittedName>
</protein>
<dbReference type="Gene3D" id="3.40.50.1390">
    <property type="entry name" value="Resolvase, N-terminal catalytic domain"/>
    <property type="match status" value="1"/>
</dbReference>
<dbReference type="GO" id="GO:0003677">
    <property type="term" value="F:DNA binding"/>
    <property type="evidence" value="ECO:0007669"/>
    <property type="project" value="InterPro"/>
</dbReference>
<evidence type="ECO:0000259" key="2">
    <source>
        <dbReference type="PROSITE" id="PS51737"/>
    </source>
</evidence>
<dbReference type="RefSeq" id="WP_100794038.1">
    <property type="nucleotide sequence ID" value="NZ_CP003811.1"/>
</dbReference>
<name>A0A089P2X2_9HYPH</name>
<feature type="domain" description="Recombinase" evidence="2">
    <location>
        <begin position="194"/>
        <end position="326"/>
    </location>
</feature>
<dbReference type="Gene3D" id="3.90.1750.20">
    <property type="entry name" value="Putative Large Serine Recombinase, Chain B, Domain 2"/>
    <property type="match status" value="1"/>
</dbReference>
<evidence type="ECO:0000313" key="3">
    <source>
        <dbReference type="EMBL" id="AIQ93125.1"/>
    </source>
</evidence>
<organism evidence="3 4">
    <name type="scientific">Methylobacterium oryzae CBMB20</name>
    <dbReference type="NCBI Taxonomy" id="693986"/>
    <lineage>
        <taxon>Bacteria</taxon>
        <taxon>Pseudomonadati</taxon>
        <taxon>Pseudomonadota</taxon>
        <taxon>Alphaproteobacteria</taxon>
        <taxon>Hyphomicrobiales</taxon>
        <taxon>Methylobacteriaceae</taxon>
        <taxon>Methylobacterium</taxon>
    </lineage>
</organism>
<feature type="region of interest" description="Disordered" evidence="1">
    <location>
        <begin position="1"/>
        <end position="20"/>
    </location>
</feature>
<dbReference type="KEGG" id="mor:MOC_5370"/>
<dbReference type="eggNOG" id="COG1961">
    <property type="taxonomic scope" value="Bacteria"/>
</dbReference>